<evidence type="ECO:0000313" key="4">
    <source>
        <dbReference type="Proteomes" id="UP001179361"/>
    </source>
</evidence>
<sequence>MSDAPSNPFSLEGRRILVTGASSGIGEASARMCANMGATVVACGRDTARLEAVVAGLAGSGHQMVAGDLTDPAARHALVDAVPALDGCVFSAGVVALAPMRMASQRHLDALFAVNYDAPVLLTQALLAKRKLAPGASLVYLSALAEHTAPYATGVYSGTKGALESTVRTIASEVAKQGMRANCVSPGYVATPMMDGLQNVMNSDSKMEMAALGPIEADDVAAGIVYLLAPASRWVSRASLPIDAGLTLHHR</sequence>
<reference evidence="3" key="1">
    <citation type="submission" date="2021-11" db="EMBL/GenBank/DDBJ databases">
        <title>The complete genome of Massilia sp sp. G4R7.</title>
        <authorList>
            <person name="Liu L."/>
            <person name="Yue J."/>
            <person name="Yuan J."/>
            <person name="Yang F."/>
            <person name="Li L."/>
        </authorList>
    </citation>
    <scope>NUCLEOTIDE SEQUENCE</scope>
    <source>
        <strain evidence="3">G4R7</strain>
    </source>
</reference>
<dbReference type="Pfam" id="PF13561">
    <property type="entry name" value="adh_short_C2"/>
    <property type="match status" value="1"/>
</dbReference>
<keyword evidence="2" id="KW-0560">Oxidoreductase</keyword>
<dbReference type="InterPro" id="IPR002347">
    <property type="entry name" value="SDR_fam"/>
</dbReference>
<dbReference type="EMBL" id="JAJNOC010000001">
    <property type="protein sequence ID" value="MCD2515256.1"/>
    <property type="molecule type" value="Genomic_DNA"/>
</dbReference>
<gene>
    <name evidence="3" type="ORF">LQ564_02895</name>
</gene>
<dbReference type="PANTHER" id="PTHR43477">
    <property type="entry name" value="DIHYDROANTICAPSIN 7-DEHYDROGENASE"/>
    <property type="match status" value="1"/>
</dbReference>
<name>A0ABS8Q0H7_9BURK</name>
<dbReference type="PRINTS" id="PR00081">
    <property type="entry name" value="GDHRDH"/>
</dbReference>
<dbReference type="PANTHER" id="PTHR43477:SF1">
    <property type="entry name" value="DIHYDROANTICAPSIN 7-DEHYDROGENASE"/>
    <property type="match status" value="1"/>
</dbReference>
<dbReference type="Proteomes" id="UP001179361">
    <property type="component" value="Unassembled WGS sequence"/>
</dbReference>
<evidence type="ECO:0000313" key="3">
    <source>
        <dbReference type="EMBL" id="MCD2515256.1"/>
    </source>
</evidence>
<keyword evidence="4" id="KW-1185">Reference proteome</keyword>
<dbReference type="RefSeq" id="WP_231056571.1">
    <property type="nucleotide sequence ID" value="NZ_JAJNOC010000001.1"/>
</dbReference>
<comment type="caution">
    <text evidence="3">The sequence shown here is derived from an EMBL/GenBank/DDBJ whole genome shotgun (WGS) entry which is preliminary data.</text>
</comment>
<protein>
    <submittedName>
        <fullName evidence="3">SDR family oxidoreductase</fullName>
    </submittedName>
</protein>
<dbReference type="Gene3D" id="3.40.50.720">
    <property type="entry name" value="NAD(P)-binding Rossmann-like Domain"/>
    <property type="match status" value="1"/>
</dbReference>
<proteinExistence type="inferred from homology"/>
<dbReference type="InterPro" id="IPR036291">
    <property type="entry name" value="NAD(P)-bd_dom_sf"/>
</dbReference>
<accession>A0ABS8Q0H7</accession>
<evidence type="ECO:0000256" key="2">
    <source>
        <dbReference type="ARBA" id="ARBA00023002"/>
    </source>
</evidence>
<dbReference type="SUPFAM" id="SSF51735">
    <property type="entry name" value="NAD(P)-binding Rossmann-fold domains"/>
    <property type="match status" value="1"/>
</dbReference>
<evidence type="ECO:0000256" key="1">
    <source>
        <dbReference type="ARBA" id="ARBA00006484"/>
    </source>
</evidence>
<comment type="similarity">
    <text evidence="1">Belongs to the short-chain dehydrogenases/reductases (SDR) family.</text>
</comment>
<organism evidence="3 4">
    <name type="scientific">Massilia phyllostachyos</name>
    <dbReference type="NCBI Taxonomy" id="2898585"/>
    <lineage>
        <taxon>Bacteria</taxon>
        <taxon>Pseudomonadati</taxon>
        <taxon>Pseudomonadota</taxon>
        <taxon>Betaproteobacteria</taxon>
        <taxon>Burkholderiales</taxon>
        <taxon>Oxalobacteraceae</taxon>
        <taxon>Telluria group</taxon>
        <taxon>Massilia</taxon>
    </lineage>
</organism>
<dbReference type="InterPro" id="IPR051122">
    <property type="entry name" value="SDR_DHRS6-like"/>
</dbReference>
<dbReference type="CDD" id="cd05233">
    <property type="entry name" value="SDR_c"/>
    <property type="match status" value="1"/>
</dbReference>